<dbReference type="InterPro" id="IPR021136">
    <property type="entry name" value="Flagellar_hook_control-like_C"/>
</dbReference>
<dbReference type="CDD" id="cd17470">
    <property type="entry name" value="T3SS_Flik_C"/>
    <property type="match status" value="1"/>
</dbReference>
<dbReference type="AlphaFoldDB" id="A0A7L9U4I5"/>
<feature type="compositionally biased region" description="Basic and acidic residues" evidence="1">
    <location>
        <begin position="357"/>
        <end position="366"/>
    </location>
</feature>
<reference evidence="3 4" key="1">
    <citation type="submission" date="2020-10" db="EMBL/GenBank/DDBJ databases">
        <title>Genome sequencing of Massilia sp. LPB0304.</title>
        <authorList>
            <person name="Kim J."/>
        </authorList>
    </citation>
    <scope>NUCLEOTIDE SEQUENCE [LARGE SCALE GENOMIC DNA]</scope>
    <source>
        <strain evidence="3 4">LPB0304</strain>
    </source>
</reference>
<feature type="domain" description="Flagellar hook-length control protein-like C-terminal" evidence="2">
    <location>
        <begin position="266"/>
        <end position="342"/>
    </location>
</feature>
<evidence type="ECO:0000256" key="1">
    <source>
        <dbReference type="SAM" id="MobiDB-lite"/>
    </source>
</evidence>
<feature type="region of interest" description="Disordered" evidence="1">
    <location>
        <begin position="142"/>
        <end position="165"/>
    </location>
</feature>
<feature type="compositionally biased region" description="Polar residues" evidence="1">
    <location>
        <begin position="379"/>
        <end position="391"/>
    </location>
</feature>
<evidence type="ECO:0000313" key="4">
    <source>
        <dbReference type="Proteomes" id="UP000593875"/>
    </source>
</evidence>
<protein>
    <submittedName>
        <fullName evidence="3">Flagellar hook-length control protein FliK</fullName>
    </submittedName>
</protein>
<organism evidence="3 4">
    <name type="scientific">Massilia litorea</name>
    <dbReference type="NCBI Taxonomy" id="2769491"/>
    <lineage>
        <taxon>Bacteria</taxon>
        <taxon>Pseudomonadati</taxon>
        <taxon>Pseudomonadota</taxon>
        <taxon>Betaproteobacteria</taxon>
        <taxon>Burkholderiales</taxon>
        <taxon>Oxalobacteraceae</taxon>
        <taxon>Telluria group</taxon>
        <taxon>Massilia</taxon>
    </lineage>
</organism>
<feature type="region of interest" description="Disordered" evidence="1">
    <location>
        <begin position="80"/>
        <end position="105"/>
    </location>
</feature>
<name>A0A7L9U4I5_9BURK</name>
<keyword evidence="3" id="KW-0966">Cell projection</keyword>
<dbReference type="EMBL" id="CP062941">
    <property type="protein sequence ID" value="QOL49790.1"/>
    <property type="molecule type" value="Genomic_DNA"/>
</dbReference>
<accession>A0A7L9U4I5</accession>
<evidence type="ECO:0000313" key="3">
    <source>
        <dbReference type="EMBL" id="QOL49790.1"/>
    </source>
</evidence>
<dbReference type="Gene3D" id="3.30.750.140">
    <property type="match status" value="1"/>
</dbReference>
<proteinExistence type="predicted"/>
<gene>
    <name evidence="3" type="ORF">LPB04_00160</name>
</gene>
<keyword evidence="3" id="KW-0282">Flagellum</keyword>
<feature type="region of interest" description="Disordered" evidence="1">
    <location>
        <begin position="343"/>
        <end position="391"/>
    </location>
</feature>
<keyword evidence="4" id="KW-1185">Reference proteome</keyword>
<keyword evidence="3" id="KW-0969">Cilium</keyword>
<dbReference type="InterPro" id="IPR038610">
    <property type="entry name" value="FliK-like_C_sf"/>
</dbReference>
<evidence type="ECO:0000259" key="2">
    <source>
        <dbReference type="Pfam" id="PF02120"/>
    </source>
</evidence>
<dbReference type="Pfam" id="PF02120">
    <property type="entry name" value="Flg_hook"/>
    <property type="match status" value="1"/>
</dbReference>
<dbReference type="RefSeq" id="WP_193686815.1">
    <property type="nucleotide sequence ID" value="NZ_CP062941.1"/>
</dbReference>
<dbReference type="Proteomes" id="UP000593875">
    <property type="component" value="Chromosome"/>
</dbReference>
<dbReference type="KEGG" id="mlir:LPB04_00160"/>
<sequence length="391" mass="38586">MNVTLTNLNQPAASASLAKGAAPAAANDAASPAAPVASDTAGAAPAQAAALDVGQPIPAQPALGFAQWLGLDQLAAPAADAAPATPDGAVAAAEADAGTAADEQQTADTPLLGAMAMSMPLMPVAQATLAAVVAALPGVPAAKESEPAADTDISLPGASARTGRAEPAAQSTIAAAPALPLTQAAVEAAPASAPKAAPVTLAADTPAANGDASRDQAAPAVERGTANSFGVAAPAPGAAQRTADTVTLSGPPTAWRQTLQEALGERLHLQVGKNAEQAVIRLEPPMLGRVEIAIRHSAGSLEVHISATNGEVLRQLQSVSEGLRNDLAQRQFTDVAVNIAQAPRGASSAPMFAGGEGRGRQQDGRQQEQTPGEALAEANTGNSPFSLNGRG</sequence>